<name>A0A6J4T8A4_9BACT</name>
<reference evidence="1" key="1">
    <citation type="submission" date="2020-02" db="EMBL/GenBank/DDBJ databases">
        <authorList>
            <person name="Meier V. D."/>
        </authorList>
    </citation>
    <scope>NUCLEOTIDE SEQUENCE</scope>
    <source>
        <strain evidence="1">AVDCRST_MAG96</strain>
    </source>
</reference>
<protein>
    <submittedName>
        <fullName evidence="1">Uncharacterized protein</fullName>
    </submittedName>
</protein>
<dbReference type="EMBL" id="CADCVN010001060">
    <property type="protein sequence ID" value="CAA9516402.1"/>
    <property type="molecule type" value="Genomic_DNA"/>
</dbReference>
<evidence type="ECO:0000313" key="1">
    <source>
        <dbReference type="EMBL" id="CAA9516402.1"/>
    </source>
</evidence>
<dbReference type="AlphaFoldDB" id="A0A6J4T8A4"/>
<organism evidence="1">
    <name type="scientific">uncultured Segetibacter sp</name>
    <dbReference type="NCBI Taxonomy" id="481133"/>
    <lineage>
        <taxon>Bacteria</taxon>
        <taxon>Pseudomonadati</taxon>
        <taxon>Bacteroidota</taxon>
        <taxon>Chitinophagia</taxon>
        <taxon>Chitinophagales</taxon>
        <taxon>Chitinophagaceae</taxon>
        <taxon>Segetibacter</taxon>
        <taxon>environmental samples</taxon>
    </lineage>
</organism>
<sequence>HPALDSLDKLKGIDGLQYKLPPNSLTEMCKLPIFRTN</sequence>
<feature type="non-terminal residue" evidence="1">
    <location>
        <position position="1"/>
    </location>
</feature>
<accession>A0A6J4T8A4</accession>
<proteinExistence type="predicted"/>
<gene>
    <name evidence="1" type="ORF">AVDCRST_MAG96-2708</name>
</gene>